<evidence type="ECO:0000256" key="1">
    <source>
        <dbReference type="SAM" id="Phobius"/>
    </source>
</evidence>
<feature type="transmembrane region" description="Helical" evidence="1">
    <location>
        <begin position="87"/>
        <end position="104"/>
    </location>
</feature>
<evidence type="ECO:0000313" key="2">
    <source>
        <dbReference type="Proteomes" id="UP000095283"/>
    </source>
</evidence>
<accession>A0A1I7WYI4</accession>
<dbReference type="AlphaFoldDB" id="A0A1I7WYI4"/>
<sequence>MYNYNVKLKFQYLKNNSERVAMWITTQKFEEGSVEPAYYADEYVDARLKPHVTYRDSSYIIKQIGKIINESNFIIFLTNTCFQSSNWLLLLLLILCCLFIFYKIN</sequence>
<proteinExistence type="predicted"/>
<evidence type="ECO:0000313" key="3">
    <source>
        <dbReference type="WBParaSite" id="Hba_10247"/>
    </source>
</evidence>
<protein>
    <submittedName>
        <fullName evidence="3">Uncharacterized protein</fullName>
    </submittedName>
</protein>
<dbReference type="WBParaSite" id="Hba_10247">
    <property type="protein sequence ID" value="Hba_10247"/>
    <property type="gene ID" value="Hba_10247"/>
</dbReference>
<organism evidence="2 3">
    <name type="scientific">Heterorhabditis bacteriophora</name>
    <name type="common">Entomopathogenic nematode worm</name>
    <dbReference type="NCBI Taxonomy" id="37862"/>
    <lineage>
        <taxon>Eukaryota</taxon>
        <taxon>Metazoa</taxon>
        <taxon>Ecdysozoa</taxon>
        <taxon>Nematoda</taxon>
        <taxon>Chromadorea</taxon>
        <taxon>Rhabditida</taxon>
        <taxon>Rhabditina</taxon>
        <taxon>Rhabditomorpha</taxon>
        <taxon>Strongyloidea</taxon>
        <taxon>Heterorhabditidae</taxon>
        <taxon>Heterorhabditis</taxon>
    </lineage>
</organism>
<keyword evidence="1" id="KW-0472">Membrane</keyword>
<keyword evidence="2" id="KW-1185">Reference proteome</keyword>
<reference evidence="3" key="1">
    <citation type="submission" date="2016-11" db="UniProtKB">
        <authorList>
            <consortium name="WormBaseParasite"/>
        </authorList>
    </citation>
    <scope>IDENTIFICATION</scope>
</reference>
<keyword evidence="1" id="KW-1133">Transmembrane helix</keyword>
<name>A0A1I7WYI4_HETBA</name>
<dbReference type="Proteomes" id="UP000095283">
    <property type="component" value="Unplaced"/>
</dbReference>
<keyword evidence="1" id="KW-0812">Transmembrane</keyword>